<accession>A0A2W1MUN0</accession>
<comment type="caution">
    <text evidence="2">The sequence shown here is derived from an EMBL/GenBank/DDBJ whole genome shotgun (WGS) entry which is preliminary data.</text>
</comment>
<evidence type="ECO:0000313" key="2">
    <source>
        <dbReference type="EMBL" id="PZE15517.1"/>
    </source>
</evidence>
<dbReference type="Proteomes" id="UP000249248">
    <property type="component" value="Unassembled WGS sequence"/>
</dbReference>
<sequence length="68" mass="7561">GGQSLLFWMLIACIFASQVSRQFSPRPFYHASGMRFRQRVLQETTAQTGNAPARPQTANSKTGMPSEN</sequence>
<evidence type="ECO:0000313" key="3">
    <source>
        <dbReference type="Proteomes" id="UP000249248"/>
    </source>
</evidence>
<dbReference type="EMBL" id="QKSB01000098">
    <property type="protein sequence ID" value="PZE15517.1"/>
    <property type="molecule type" value="Genomic_DNA"/>
</dbReference>
<feature type="region of interest" description="Disordered" evidence="1">
    <location>
        <begin position="43"/>
        <end position="68"/>
    </location>
</feature>
<proteinExistence type="predicted"/>
<keyword evidence="3" id="KW-1185">Reference proteome</keyword>
<gene>
    <name evidence="2" type="ORF">DNU06_17685</name>
</gene>
<organism evidence="2 3">
    <name type="scientific">Putridiphycobacter roseus</name>
    <dbReference type="NCBI Taxonomy" id="2219161"/>
    <lineage>
        <taxon>Bacteria</taxon>
        <taxon>Pseudomonadati</taxon>
        <taxon>Bacteroidota</taxon>
        <taxon>Flavobacteriia</taxon>
        <taxon>Flavobacteriales</taxon>
        <taxon>Crocinitomicaceae</taxon>
        <taxon>Putridiphycobacter</taxon>
    </lineage>
</organism>
<name>A0A2W1MUN0_9FLAO</name>
<protein>
    <submittedName>
        <fullName evidence="2">Chloride channel protein EriC</fullName>
    </submittedName>
</protein>
<evidence type="ECO:0000256" key="1">
    <source>
        <dbReference type="SAM" id="MobiDB-lite"/>
    </source>
</evidence>
<feature type="non-terminal residue" evidence="2">
    <location>
        <position position="1"/>
    </location>
</feature>
<dbReference type="AlphaFoldDB" id="A0A2W1MUN0"/>
<reference evidence="2 3" key="1">
    <citation type="submission" date="2018-06" db="EMBL/GenBank/DDBJ databases">
        <title>The draft genome sequence of Crocinitomix sp. SM1701.</title>
        <authorList>
            <person name="Zhang X."/>
        </authorList>
    </citation>
    <scope>NUCLEOTIDE SEQUENCE [LARGE SCALE GENOMIC DNA]</scope>
    <source>
        <strain evidence="2 3">SM1701</strain>
    </source>
</reference>